<gene>
    <name evidence="8" type="ORF">N7539_002215</name>
</gene>
<dbReference type="GO" id="GO:0012505">
    <property type="term" value="C:endomembrane system"/>
    <property type="evidence" value="ECO:0007669"/>
    <property type="project" value="UniProtKB-SubCell"/>
</dbReference>
<feature type="compositionally biased region" description="Polar residues" evidence="5">
    <location>
        <begin position="61"/>
        <end position="71"/>
    </location>
</feature>
<dbReference type="RefSeq" id="XP_056793849.1">
    <property type="nucleotide sequence ID" value="XM_056931818.1"/>
</dbReference>
<dbReference type="PANTHER" id="PTHR34187:SF1">
    <property type="entry name" value="DUF202 DOMAIN-CONTAINING PROTEIN"/>
    <property type="match status" value="1"/>
</dbReference>
<feature type="transmembrane region" description="Helical" evidence="6">
    <location>
        <begin position="210"/>
        <end position="231"/>
    </location>
</feature>
<dbReference type="Proteomes" id="UP001148312">
    <property type="component" value="Unassembled WGS sequence"/>
</dbReference>
<feature type="region of interest" description="Disordered" evidence="5">
    <location>
        <begin position="1"/>
        <end position="27"/>
    </location>
</feature>
<dbReference type="Pfam" id="PF02656">
    <property type="entry name" value="DUF202"/>
    <property type="match status" value="1"/>
</dbReference>
<feature type="domain" description="DUF202" evidence="7">
    <location>
        <begin position="102"/>
        <end position="178"/>
    </location>
</feature>
<comment type="subcellular location">
    <subcellularLocation>
        <location evidence="1">Endomembrane system</location>
        <topology evidence="1">Multi-pass membrane protein</topology>
    </subcellularLocation>
</comment>
<feature type="region of interest" description="Disordered" evidence="5">
    <location>
        <begin position="40"/>
        <end position="78"/>
    </location>
</feature>
<dbReference type="InterPro" id="IPR003807">
    <property type="entry name" value="DUF202"/>
</dbReference>
<keyword evidence="9" id="KW-1185">Reference proteome</keyword>
<proteinExistence type="predicted"/>
<evidence type="ECO:0000313" key="8">
    <source>
        <dbReference type="EMBL" id="KAJ5493469.1"/>
    </source>
</evidence>
<keyword evidence="4 6" id="KW-0472">Membrane</keyword>
<keyword evidence="3 6" id="KW-1133">Transmembrane helix</keyword>
<dbReference type="GeneID" id="81622067"/>
<evidence type="ECO:0000256" key="2">
    <source>
        <dbReference type="ARBA" id="ARBA00022692"/>
    </source>
</evidence>
<sequence>MVGSSEPVVIPDCASRHPGGYPSAPTDTEAWELQQIQTREDDEQLNYSSASASSGEEYRVTTRTVSRSSAQRPPPDRKGAWKVVHRFWTHQVAIIVPQKSNRDHLALERTFLAYMRTSVVVAMQGVLISQLFRLQRPQATHHPRLRFYDVGVPLAVACHLVAIIVACIGAFRFWRQQSAISRGKFTRRPIRRSHLCVPDFVSSTTNRFGLAQLILVTLILSVVILVEIDLYPSSLFRLMV</sequence>
<evidence type="ECO:0000256" key="1">
    <source>
        <dbReference type="ARBA" id="ARBA00004127"/>
    </source>
</evidence>
<reference evidence="8" key="1">
    <citation type="submission" date="2022-12" db="EMBL/GenBank/DDBJ databases">
        <authorList>
            <person name="Petersen C."/>
        </authorList>
    </citation>
    <scope>NUCLEOTIDE SEQUENCE</scope>
    <source>
        <strain evidence="8">IBT 30728</strain>
    </source>
</reference>
<evidence type="ECO:0000259" key="7">
    <source>
        <dbReference type="Pfam" id="PF02656"/>
    </source>
</evidence>
<evidence type="ECO:0000256" key="5">
    <source>
        <dbReference type="SAM" id="MobiDB-lite"/>
    </source>
</evidence>
<accession>A0A9W9XIE5</accession>
<feature type="transmembrane region" description="Helical" evidence="6">
    <location>
        <begin position="152"/>
        <end position="174"/>
    </location>
</feature>
<evidence type="ECO:0000256" key="3">
    <source>
        <dbReference type="ARBA" id="ARBA00022989"/>
    </source>
</evidence>
<evidence type="ECO:0000256" key="4">
    <source>
        <dbReference type="ARBA" id="ARBA00023136"/>
    </source>
</evidence>
<comment type="caution">
    <text evidence="8">The sequence shown here is derived from an EMBL/GenBank/DDBJ whole genome shotgun (WGS) entry which is preliminary data.</text>
</comment>
<protein>
    <recommendedName>
        <fullName evidence="7">DUF202 domain-containing protein</fullName>
    </recommendedName>
</protein>
<keyword evidence="2 6" id="KW-0812">Transmembrane</keyword>
<name>A0A9W9XIE5_9EURO</name>
<dbReference type="InterPro" id="IPR052053">
    <property type="entry name" value="IM_YidH-like"/>
</dbReference>
<reference evidence="8" key="2">
    <citation type="journal article" date="2023" name="IMA Fungus">
        <title>Comparative genomic study of the Penicillium genus elucidates a diverse pangenome and 15 lateral gene transfer events.</title>
        <authorList>
            <person name="Petersen C."/>
            <person name="Sorensen T."/>
            <person name="Nielsen M.R."/>
            <person name="Sondergaard T.E."/>
            <person name="Sorensen J.L."/>
            <person name="Fitzpatrick D.A."/>
            <person name="Frisvad J.C."/>
            <person name="Nielsen K.L."/>
        </authorList>
    </citation>
    <scope>NUCLEOTIDE SEQUENCE</scope>
    <source>
        <strain evidence="8">IBT 30728</strain>
    </source>
</reference>
<dbReference type="PANTHER" id="PTHR34187">
    <property type="entry name" value="FGR18P"/>
    <property type="match status" value="1"/>
</dbReference>
<dbReference type="EMBL" id="JAPWDQ010000002">
    <property type="protein sequence ID" value="KAJ5493469.1"/>
    <property type="molecule type" value="Genomic_DNA"/>
</dbReference>
<evidence type="ECO:0000313" key="9">
    <source>
        <dbReference type="Proteomes" id="UP001148312"/>
    </source>
</evidence>
<evidence type="ECO:0000256" key="6">
    <source>
        <dbReference type="SAM" id="Phobius"/>
    </source>
</evidence>
<dbReference type="AlphaFoldDB" id="A0A9W9XIE5"/>
<feature type="transmembrane region" description="Helical" evidence="6">
    <location>
        <begin position="111"/>
        <end position="132"/>
    </location>
</feature>
<organism evidence="8 9">
    <name type="scientific">Penicillium diatomitis</name>
    <dbReference type="NCBI Taxonomy" id="2819901"/>
    <lineage>
        <taxon>Eukaryota</taxon>
        <taxon>Fungi</taxon>
        <taxon>Dikarya</taxon>
        <taxon>Ascomycota</taxon>
        <taxon>Pezizomycotina</taxon>
        <taxon>Eurotiomycetes</taxon>
        <taxon>Eurotiomycetidae</taxon>
        <taxon>Eurotiales</taxon>
        <taxon>Aspergillaceae</taxon>
        <taxon>Penicillium</taxon>
    </lineage>
</organism>